<comment type="subcellular location">
    <subcellularLocation>
        <location evidence="10">Cell membrane</location>
        <topology evidence="10">Multi-pass membrane protein</topology>
    </subcellularLocation>
    <subcellularLocation>
        <location evidence="10">Bacterial flagellum basal body</location>
    </subcellularLocation>
</comment>
<evidence type="ECO:0000256" key="3">
    <source>
        <dbReference type="ARBA" id="ARBA00021717"/>
    </source>
</evidence>
<dbReference type="OrthoDB" id="9807748at2"/>
<evidence type="ECO:0000256" key="9">
    <source>
        <dbReference type="NCBIfam" id="TIGR01400"/>
    </source>
</evidence>
<dbReference type="EMBL" id="LYVF01000188">
    <property type="protein sequence ID" value="OAT79925.1"/>
    <property type="molecule type" value="Genomic_DNA"/>
</dbReference>
<keyword evidence="12" id="KW-1185">Reference proteome</keyword>
<keyword evidence="11" id="KW-0282">Flagellum</keyword>
<dbReference type="PANTHER" id="PTHR30065">
    <property type="entry name" value="FLAGELLAR BIOSYNTHETIC PROTEIN FLIR"/>
    <property type="match status" value="1"/>
</dbReference>
<feature type="transmembrane region" description="Helical" evidence="10">
    <location>
        <begin position="6"/>
        <end position="28"/>
    </location>
</feature>
<proteinExistence type="inferred from homology"/>
<evidence type="ECO:0000256" key="10">
    <source>
        <dbReference type="RuleBase" id="RU362071"/>
    </source>
</evidence>
<dbReference type="GO" id="GO:0005886">
    <property type="term" value="C:plasma membrane"/>
    <property type="evidence" value="ECO:0007669"/>
    <property type="project" value="UniProtKB-SubCell"/>
</dbReference>
<dbReference type="PRINTS" id="PR00953">
    <property type="entry name" value="TYPE3IMRPROT"/>
</dbReference>
<reference evidence="11 12" key="1">
    <citation type="submission" date="2016-04" db="EMBL/GenBank/DDBJ databases">
        <authorList>
            <person name="Evans L.H."/>
            <person name="Alamgir A."/>
            <person name="Owens N."/>
            <person name="Weber N.D."/>
            <person name="Virtaneva K."/>
            <person name="Barbian K."/>
            <person name="Babar A."/>
            <person name="Rosenke K."/>
        </authorList>
    </citation>
    <scope>NUCLEOTIDE SEQUENCE [LARGE SCALE GENOMIC DNA]</scope>
    <source>
        <strain evidence="11 12">LMa1</strain>
    </source>
</reference>
<keyword evidence="5 10" id="KW-0812">Transmembrane</keyword>
<evidence type="ECO:0000256" key="2">
    <source>
        <dbReference type="ARBA" id="ARBA00009772"/>
    </source>
</evidence>
<keyword evidence="11" id="KW-0969">Cilium</keyword>
<dbReference type="Proteomes" id="UP000078532">
    <property type="component" value="Unassembled WGS sequence"/>
</dbReference>
<feature type="transmembrane region" description="Helical" evidence="10">
    <location>
        <begin position="40"/>
        <end position="58"/>
    </location>
</feature>
<comment type="caution">
    <text evidence="11">The sequence shown here is derived from an EMBL/GenBank/DDBJ whole genome shotgun (WGS) entry which is preliminary data.</text>
</comment>
<feature type="transmembrane region" description="Helical" evidence="10">
    <location>
        <begin position="180"/>
        <end position="200"/>
    </location>
</feature>
<sequence>MLNYDQAAVFILILIRISAFLAAGPLFVFPNVPQTAKAGLALALTVVLFPVVASPSFHVPGGLLGFGLLAAREAATGLAIGFVTGLVFQSLTIAGQIMDIQMGFYMANLFDPMMGQQATITSRFLYLLGMVLFFILDGHHVLIAALAKSFDLVPLDGLALTGAGTLAVIRVFAQTVALGVQIAAPVVAVVLIVNICLGLLGRTAPEMNVFMLGFPLQIGLGLLTLSVMAPLLGVVFRSLAQLMESNLYIVLKGMH</sequence>
<keyword evidence="4 10" id="KW-1003">Cell membrane</keyword>
<dbReference type="InterPro" id="IPR002010">
    <property type="entry name" value="T3SS_IM_R"/>
</dbReference>
<dbReference type="RefSeq" id="WP_066670600.1">
    <property type="nucleotide sequence ID" value="NZ_LYVF01000188.1"/>
</dbReference>
<evidence type="ECO:0000256" key="5">
    <source>
        <dbReference type="ARBA" id="ARBA00022692"/>
    </source>
</evidence>
<gene>
    <name evidence="11" type="ORF">A6M21_14540</name>
</gene>
<dbReference type="GO" id="GO:0009425">
    <property type="term" value="C:bacterial-type flagellum basal body"/>
    <property type="evidence" value="ECO:0007669"/>
    <property type="project" value="UniProtKB-SubCell"/>
</dbReference>
<dbReference type="NCBIfam" id="TIGR01400">
    <property type="entry name" value="fliR"/>
    <property type="match status" value="1"/>
</dbReference>
<accession>A0A1B7LBK7</accession>
<name>A0A1B7LBK7_9FIRM</name>
<feature type="transmembrane region" description="Helical" evidence="10">
    <location>
        <begin position="152"/>
        <end position="173"/>
    </location>
</feature>
<feature type="transmembrane region" description="Helical" evidence="10">
    <location>
        <begin position="78"/>
        <end position="104"/>
    </location>
</feature>
<comment type="function">
    <text evidence="1 10">Role in flagellar biosynthesis.</text>
</comment>
<evidence type="ECO:0000313" key="11">
    <source>
        <dbReference type="EMBL" id="OAT79925.1"/>
    </source>
</evidence>
<feature type="transmembrane region" description="Helical" evidence="10">
    <location>
        <begin position="124"/>
        <end position="146"/>
    </location>
</feature>
<evidence type="ECO:0000256" key="6">
    <source>
        <dbReference type="ARBA" id="ARBA00022989"/>
    </source>
</evidence>
<dbReference type="Pfam" id="PF01311">
    <property type="entry name" value="Bac_export_1"/>
    <property type="match status" value="1"/>
</dbReference>
<keyword evidence="7 10" id="KW-0472">Membrane</keyword>
<keyword evidence="6 10" id="KW-1133">Transmembrane helix</keyword>
<dbReference type="STRING" id="1838280.A6M21_14540"/>
<keyword evidence="8 10" id="KW-0975">Bacterial flagellum</keyword>
<keyword evidence="11" id="KW-0966">Cell projection</keyword>
<evidence type="ECO:0000256" key="8">
    <source>
        <dbReference type="ARBA" id="ARBA00023143"/>
    </source>
</evidence>
<dbReference type="PANTHER" id="PTHR30065:SF1">
    <property type="entry name" value="SURFACE PRESENTATION OF ANTIGENS PROTEIN SPAR"/>
    <property type="match status" value="1"/>
</dbReference>
<evidence type="ECO:0000256" key="1">
    <source>
        <dbReference type="ARBA" id="ARBA00002578"/>
    </source>
</evidence>
<evidence type="ECO:0000313" key="12">
    <source>
        <dbReference type="Proteomes" id="UP000078532"/>
    </source>
</evidence>
<dbReference type="GO" id="GO:0006605">
    <property type="term" value="P:protein targeting"/>
    <property type="evidence" value="ECO:0007669"/>
    <property type="project" value="UniProtKB-UniRule"/>
</dbReference>
<organism evidence="11 12">
    <name type="scientific">Desulfotomaculum copahuensis</name>
    <dbReference type="NCBI Taxonomy" id="1838280"/>
    <lineage>
        <taxon>Bacteria</taxon>
        <taxon>Bacillati</taxon>
        <taxon>Bacillota</taxon>
        <taxon>Clostridia</taxon>
        <taxon>Eubacteriales</taxon>
        <taxon>Desulfotomaculaceae</taxon>
        <taxon>Desulfotomaculum</taxon>
    </lineage>
</organism>
<dbReference type="InterPro" id="IPR006303">
    <property type="entry name" value="FliR"/>
</dbReference>
<feature type="transmembrane region" description="Helical" evidence="10">
    <location>
        <begin position="212"/>
        <end position="236"/>
    </location>
</feature>
<dbReference type="GO" id="GO:0044780">
    <property type="term" value="P:bacterial-type flagellum assembly"/>
    <property type="evidence" value="ECO:0007669"/>
    <property type="project" value="UniProtKB-UniRule"/>
</dbReference>
<evidence type="ECO:0000256" key="7">
    <source>
        <dbReference type="ARBA" id="ARBA00023136"/>
    </source>
</evidence>
<comment type="similarity">
    <text evidence="2 10">Belongs to the FliR/MopE/SpaR family.</text>
</comment>
<protein>
    <recommendedName>
        <fullName evidence="3 9">Flagellar biosynthetic protein FliR</fullName>
    </recommendedName>
</protein>
<dbReference type="AlphaFoldDB" id="A0A1B7LBK7"/>
<evidence type="ECO:0000256" key="4">
    <source>
        <dbReference type="ARBA" id="ARBA00022475"/>
    </source>
</evidence>